<dbReference type="PANTHER" id="PTHR43078:SF6">
    <property type="entry name" value="UDP-GLUCURONIC ACID DECARBOXYLASE 1"/>
    <property type="match status" value="1"/>
</dbReference>
<dbReference type="RefSeq" id="WP_176688414.1">
    <property type="nucleotide sequence ID" value="NZ_CP048810.1"/>
</dbReference>
<dbReference type="GO" id="GO:0042732">
    <property type="term" value="P:D-xylose metabolic process"/>
    <property type="evidence" value="ECO:0007669"/>
    <property type="project" value="InterPro"/>
</dbReference>
<keyword evidence="3" id="KW-0520">NAD</keyword>
<evidence type="ECO:0000313" key="7">
    <source>
        <dbReference type="Proteomes" id="UP000509545"/>
    </source>
</evidence>
<evidence type="ECO:0000256" key="4">
    <source>
        <dbReference type="ARBA" id="ARBA00023239"/>
    </source>
</evidence>
<protein>
    <submittedName>
        <fullName evidence="6">NAD(P)-dependent oxidoreductase</fullName>
    </submittedName>
</protein>
<evidence type="ECO:0000313" key="6">
    <source>
        <dbReference type="EMBL" id="QKS82332.1"/>
    </source>
</evidence>
<dbReference type="InterPro" id="IPR044516">
    <property type="entry name" value="UXS-like"/>
</dbReference>
<dbReference type="Gene3D" id="3.40.50.720">
    <property type="entry name" value="NAD(P)-binding Rossmann-like Domain"/>
    <property type="match status" value="1"/>
</dbReference>
<evidence type="ECO:0000256" key="1">
    <source>
        <dbReference type="ARBA" id="ARBA00001911"/>
    </source>
</evidence>
<dbReference type="PANTHER" id="PTHR43078">
    <property type="entry name" value="UDP-GLUCURONIC ACID DECARBOXYLASE-RELATED"/>
    <property type="match status" value="1"/>
</dbReference>
<gene>
    <name evidence="6" type="ORF">GN234_10400</name>
</gene>
<comment type="cofactor">
    <cofactor evidence="1">
        <name>NAD(+)</name>
        <dbReference type="ChEBI" id="CHEBI:57540"/>
    </cofactor>
</comment>
<accession>A0A6N1CDA2</accession>
<dbReference type="InterPro" id="IPR036291">
    <property type="entry name" value="NAD(P)-bd_dom_sf"/>
</dbReference>
<feature type="domain" description="NAD-dependent epimerase/dehydratase" evidence="5">
    <location>
        <begin position="32"/>
        <end position="276"/>
    </location>
</feature>
<evidence type="ECO:0000256" key="2">
    <source>
        <dbReference type="ARBA" id="ARBA00022793"/>
    </source>
</evidence>
<dbReference type="Pfam" id="PF01370">
    <property type="entry name" value="Epimerase"/>
    <property type="match status" value="1"/>
</dbReference>
<dbReference type="EMBL" id="CP048810">
    <property type="protein sequence ID" value="QKS82332.1"/>
    <property type="molecule type" value="Genomic_DNA"/>
</dbReference>
<dbReference type="AlphaFoldDB" id="A0A6N1CDA2"/>
<keyword evidence="7" id="KW-1185">Reference proteome</keyword>
<dbReference type="Proteomes" id="UP000509545">
    <property type="component" value="Chromosome"/>
</dbReference>
<dbReference type="GO" id="GO:0005737">
    <property type="term" value="C:cytoplasm"/>
    <property type="evidence" value="ECO:0007669"/>
    <property type="project" value="TreeGrafter"/>
</dbReference>
<keyword evidence="4" id="KW-0456">Lyase</keyword>
<dbReference type="SUPFAM" id="SSF51735">
    <property type="entry name" value="NAD(P)-binding Rossmann-fold domains"/>
    <property type="match status" value="1"/>
</dbReference>
<evidence type="ECO:0000256" key="3">
    <source>
        <dbReference type="ARBA" id="ARBA00023027"/>
    </source>
</evidence>
<reference evidence="6 7" key="1">
    <citation type="submission" date="2020-02" db="EMBL/GenBank/DDBJ databases">
        <authorList>
            <person name="Liang J."/>
        </authorList>
    </citation>
    <scope>NUCLEOTIDE SEQUENCE [LARGE SCALE GENOMIC DNA]</scope>
    <source>
        <strain evidence="6 7">L22-9</strain>
    </source>
</reference>
<keyword evidence="2" id="KW-0210">Decarboxylase</keyword>
<name>A0A6N1CDA2_9PSED</name>
<dbReference type="GO" id="GO:0048040">
    <property type="term" value="F:UDP-glucuronate decarboxylase activity"/>
    <property type="evidence" value="ECO:0007669"/>
    <property type="project" value="TreeGrafter"/>
</dbReference>
<sequence>MKVSLGSSVVAADIQRIVCHLQPRDLLAGQRILLTGCTGFFGKWILATIAHLNLGGACIDVTAISRSPRAFLSEYPEYSDPGWITWLQHDVQSPLDFIQARHFDLVLHAATDTLAGAQADPLRIFDTILNGARHVLDLALRTGVRRVLFTGTGAQYGPLEFGRPVSEDNPSSCASHLVSSAYAEAKRAQETLAVIYGQRYGLDVILARCFAFSGPGIALDAHFAIGNFVRDALWKDELLLQSSGRAVRSYLHGADLAGWLLTLLARGAAANAYNVGSDKGLTIAELAYKVVDRIAPGKSVRILGVDDAAQARSYYVPDIEKARALGLDDWTSLDQSIDCMARWIRENP</sequence>
<evidence type="ECO:0000259" key="5">
    <source>
        <dbReference type="Pfam" id="PF01370"/>
    </source>
</evidence>
<dbReference type="GO" id="GO:0070403">
    <property type="term" value="F:NAD+ binding"/>
    <property type="evidence" value="ECO:0007669"/>
    <property type="project" value="InterPro"/>
</dbReference>
<dbReference type="InterPro" id="IPR001509">
    <property type="entry name" value="Epimerase_deHydtase"/>
</dbReference>
<organism evidence="6 7">
    <name type="scientific">Pseudomonas bijieensis</name>
    <dbReference type="NCBI Taxonomy" id="2681983"/>
    <lineage>
        <taxon>Bacteria</taxon>
        <taxon>Pseudomonadati</taxon>
        <taxon>Pseudomonadota</taxon>
        <taxon>Gammaproteobacteria</taxon>
        <taxon>Pseudomonadales</taxon>
        <taxon>Pseudomonadaceae</taxon>
        <taxon>Pseudomonas</taxon>
    </lineage>
</organism>
<dbReference type="KEGG" id="pbz:GN234_10400"/>
<proteinExistence type="predicted"/>